<organism evidence="14 15">
    <name type="scientific">Aromatoleum aromaticum (strain DSM 19018 / LMG 30748 / EbN1)</name>
    <name type="common">Azoarcus sp. (strain EbN1)</name>
    <dbReference type="NCBI Taxonomy" id="76114"/>
    <lineage>
        <taxon>Bacteria</taxon>
        <taxon>Pseudomonadati</taxon>
        <taxon>Pseudomonadota</taxon>
        <taxon>Betaproteobacteria</taxon>
        <taxon>Rhodocyclales</taxon>
        <taxon>Rhodocyclaceae</taxon>
        <taxon>Aromatoleum</taxon>
    </lineage>
</organism>
<dbReference type="eggNOG" id="COG2896">
    <property type="taxonomic scope" value="Bacteria"/>
</dbReference>
<feature type="binding site" evidence="12">
    <location>
        <position position="47"/>
    </location>
    <ligand>
        <name>[4Fe-4S] cluster</name>
        <dbReference type="ChEBI" id="CHEBI:49883"/>
        <label>1</label>
        <note>4Fe-4S-S-AdoMet</note>
    </ligand>
</feature>
<keyword evidence="8 12" id="KW-0342">GTP-binding</keyword>
<name>Q5P0F4_AROAE</name>
<dbReference type="InterPro" id="IPR000385">
    <property type="entry name" value="MoaA_NifB_PqqE_Fe-S-bd_CS"/>
</dbReference>
<dbReference type="STRING" id="76114.ebA5430"/>
<accession>Q5P0F4</accession>
<comment type="subunit">
    <text evidence="12">Monomer and homodimer.</text>
</comment>
<proteinExistence type="inferred from homology"/>
<feature type="binding site" evidence="12">
    <location>
        <position position="98"/>
    </location>
    <ligand>
        <name>S-adenosyl-L-methionine</name>
        <dbReference type="ChEBI" id="CHEBI:59789"/>
    </ligand>
</feature>
<dbReference type="SFLD" id="SFLDG01386">
    <property type="entry name" value="main_SPASM_domain-containing"/>
    <property type="match status" value="1"/>
</dbReference>
<dbReference type="OrthoDB" id="9763993at2"/>
<dbReference type="CDD" id="cd21117">
    <property type="entry name" value="Twitch_MoaA"/>
    <property type="match status" value="1"/>
</dbReference>
<dbReference type="InterPro" id="IPR058240">
    <property type="entry name" value="rSAM_sf"/>
</dbReference>
<dbReference type="InterPro" id="IPR050105">
    <property type="entry name" value="MoCo_biosynth_MoaA/MoaC"/>
</dbReference>
<dbReference type="Gene3D" id="3.20.20.70">
    <property type="entry name" value="Aldolase class I"/>
    <property type="match status" value="1"/>
</dbReference>
<evidence type="ECO:0000256" key="6">
    <source>
        <dbReference type="ARBA" id="ARBA00023004"/>
    </source>
</evidence>
<feature type="domain" description="Radical SAM core" evidence="13">
    <location>
        <begin position="31"/>
        <end position="250"/>
    </location>
</feature>
<keyword evidence="10 12" id="KW-0456">Lyase</keyword>
<keyword evidence="3 12" id="KW-0949">S-adenosyl-L-methionine</keyword>
<dbReference type="KEGG" id="eba:ebA5430"/>
<dbReference type="InterPro" id="IPR006638">
    <property type="entry name" value="Elp3/MiaA/NifB-like_rSAM"/>
</dbReference>
<dbReference type="InterPro" id="IPR007197">
    <property type="entry name" value="rSAM"/>
</dbReference>
<dbReference type="SFLD" id="SFLDG01383">
    <property type="entry name" value="cyclic_pyranopterin_phosphate"/>
    <property type="match status" value="1"/>
</dbReference>
<gene>
    <name evidence="12 14" type="primary">moaA</name>
    <name evidence="14" type="ORF">ebA5430</name>
</gene>
<dbReference type="UniPathway" id="UPA00344"/>
<dbReference type="InterPro" id="IPR013483">
    <property type="entry name" value="MoaA"/>
</dbReference>
<evidence type="ECO:0000256" key="11">
    <source>
        <dbReference type="ARBA" id="ARBA00048697"/>
    </source>
</evidence>
<evidence type="ECO:0000313" key="14">
    <source>
        <dbReference type="EMBL" id="CAI09210.1"/>
    </source>
</evidence>
<comment type="catalytic activity">
    <reaction evidence="11 12">
        <text>GTP + AH2 + S-adenosyl-L-methionine = (8S)-3',8-cyclo-7,8-dihydroguanosine 5'-triphosphate + 5'-deoxyadenosine + L-methionine + A + H(+)</text>
        <dbReference type="Rhea" id="RHEA:49576"/>
        <dbReference type="ChEBI" id="CHEBI:13193"/>
        <dbReference type="ChEBI" id="CHEBI:15378"/>
        <dbReference type="ChEBI" id="CHEBI:17319"/>
        <dbReference type="ChEBI" id="CHEBI:17499"/>
        <dbReference type="ChEBI" id="CHEBI:37565"/>
        <dbReference type="ChEBI" id="CHEBI:57844"/>
        <dbReference type="ChEBI" id="CHEBI:59789"/>
        <dbReference type="ChEBI" id="CHEBI:131766"/>
        <dbReference type="EC" id="4.1.99.22"/>
    </reaction>
</comment>
<feature type="binding site" evidence="12">
    <location>
        <position position="94"/>
    </location>
    <ligand>
        <name>GTP</name>
        <dbReference type="ChEBI" id="CHEBI:37565"/>
    </ligand>
</feature>
<dbReference type="PROSITE" id="PS51918">
    <property type="entry name" value="RADICAL_SAM"/>
    <property type="match status" value="1"/>
</dbReference>
<feature type="binding site" evidence="12">
    <location>
        <position position="53"/>
    </location>
    <ligand>
        <name>S-adenosyl-L-methionine</name>
        <dbReference type="ChEBI" id="CHEBI:59789"/>
    </ligand>
</feature>
<keyword evidence="4 12" id="KW-0479">Metal-binding</keyword>
<sequence>MKIIPIQPDPSTALQAVAGTAYPTDGPLKDRRDRAVQDLRISVTDRCNFRCIYCMPRSVFGADYPFLPRKELLSFEEITRIARRFATRGVRKIRITGGEPLLRKHVENLIEMLAQIPDVELTLTTNGVLLPKMARTLKDAGLDRVTISLDAIDDPTFRLMNDADFPVAAVLEGIAAAKDAGLGPIKVNMVVKRGVNDQGILDMARHFRGSGHILRFIEFMDVGSSNGWKLDSVVPSREIIQRIDQVFPLEQVDPNYTGEVAERWRYRDGAGEIGVISSVTQAFCSTCSRIRLSTEGKLYTCLFAQTGHDLRDMLRAGVSDAELDQTIAGVWHNREDRYSEIRTANTAGLRKIEMSYIGG</sequence>
<dbReference type="InterPro" id="IPR013785">
    <property type="entry name" value="Aldolase_TIM"/>
</dbReference>
<dbReference type="GO" id="GO:0046872">
    <property type="term" value="F:metal ion binding"/>
    <property type="evidence" value="ECO:0007669"/>
    <property type="project" value="UniProtKB-KW"/>
</dbReference>
<dbReference type="Proteomes" id="UP000006552">
    <property type="component" value="Chromosome"/>
</dbReference>
<dbReference type="GO" id="GO:0006777">
    <property type="term" value="P:Mo-molybdopterin cofactor biosynthetic process"/>
    <property type="evidence" value="ECO:0007669"/>
    <property type="project" value="UniProtKB-UniRule"/>
</dbReference>
<dbReference type="EC" id="4.1.99.22" evidence="1 12"/>
<dbReference type="Pfam" id="PF04055">
    <property type="entry name" value="Radical_SAM"/>
    <property type="match status" value="1"/>
</dbReference>
<dbReference type="InterPro" id="IPR040064">
    <property type="entry name" value="MoaA-like"/>
</dbReference>
<dbReference type="PANTHER" id="PTHR22960">
    <property type="entry name" value="MOLYBDOPTERIN COFACTOR SYNTHESIS PROTEIN A"/>
    <property type="match status" value="1"/>
</dbReference>
<dbReference type="HAMAP" id="MF_01225_B">
    <property type="entry name" value="MoaA_B"/>
    <property type="match status" value="1"/>
</dbReference>
<evidence type="ECO:0000256" key="9">
    <source>
        <dbReference type="ARBA" id="ARBA00023150"/>
    </source>
</evidence>
<feature type="binding site" evidence="12">
    <location>
        <position position="124"/>
    </location>
    <ligand>
        <name>GTP</name>
        <dbReference type="ChEBI" id="CHEBI:37565"/>
    </ligand>
</feature>
<feature type="binding site" evidence="12">
    <location>
        <position position="220"/>
    </location>
    <ligand>
        <name>S-adenosyl-L-methionine</name>
        <dbReference type="ChEBI" id="CHEBI:59789"/>
    </ligand>
</feature>
<keyword evidence="2 12" id="KW-0004">4Fe-4S</keyword>
<dbReference type="NCBIfam" id="TIGR02666">
    <property type="entry name" value="moaA"/>
    <property type="match status" value="1"/>
</dbReference>
<feature type="binding site" evidence="12">
    <location>
        <position position="186"/>
    </location>
    <ligand>
        <name>GTP</name>
        <dbReference type="ChEBI" id="CHEBI:37565"/>
    </ligand>
</feature>
<keyword evidence="15" id="KW-1185">Reference proteome</keyword>
<keyword evidence="5 12" id="KW-0547">Nucleotide-binding</keyword>
<evidence type="ECO:0000259" key="13">
    <source>
        <dbReference type="PROSITE" id="PS51918"/>
    </source>
</evidence>
<keyword evidence="9 12" id="KW-0501">Molybdenum cofactor biosynthesis</keyword>
<evidence type="ECO:0000256" key="2">
    <source>
        <dbReference type="ARBA" id="ARBA00022485"/>
    </source>
</evidence>
<feature type="binding site" evidence="12">
    <location>
        <position position="51"/>
    </location>
    <ligand>
        <name>[4Fe-4S] cluster</name>
        <dbReference type="ChEBI" id="CHEBI:49883"/>
        <label>1</label>
        <note>4Fe-4S-S-AdoMet</note>
    </ligand>
</feature>
<dbReference type="GO" id="GO:0061799">
    <property type="term" value="F:cyclic pyranopterin monophosphate synthase activity"/>
    <property type="evidence" value="ECO:0007669"/>
    <property type="project" value="TreeGrafter"/>
</dbReference>
<comment type="cofactor">
    <cofactor evidence="12">
        <name>[4Fe-4S] cluster</name>
        <dbReference type="ChEBI" id="CHEBI:49883"/>
    </cofactor>
    <text evidence="12">Binds 2 [4Fe-4S] clusters. Binds 1 [4Fe-4S] cluster coordinated with 3 cysteines and an exchangeable S-adenosyl-L-methionine and 1 [4Fe-4S] cluster coordinated with 3 cysteines and the GTP-derived substrate.</text>
</comment>
<evidence type="ECO:0000256" key="8">
    <source>
        <dbReference type="ARBA" id="ARBA00023134"/>
    </source>
</evidence>
<dbReference type="AlphaFoldDB" id="Q5P0F4"/>
<evidence type="ECO:0000256" key="12">
    <source>
        <dbReference type="HAMAP-Rule" id="MF_01225"/>
    </source>
</evidence>
<evidence type="ECO:0000256" key="3">
    <source>
        <dbReference type="ARBA" id="ARBA00022691"/>
    </source>
</evidence>
<feature type="binding site" evidence="12">
    <location>
        <position position="40"/>
    </location>
    <ligand>
        <name>GTP</name>
        <dbReference type="ChEBI" id="CHEBI:37565"/>
    </ligand>
</feature>
<keyword evidence="6 12" id="KW-0408">Iron</keyword>
<feature type="binding site" evidence="12">
    <location>
        <position position="301"/>
    </location>
    <ligand>
        <name>[4Fe-4S] cluster</name>
        <dbReference type="ChEBI" id="CHEBI:49883"/>
        <label>2</label>
        <note>4Fe-4S-substrate</note>
    </ligand>
</feature>
<dbReference type="Pfam" id="PF06463">
    <property type="entry name" value="Mob_synth_C"/>
    <property type="match status" value="1"/>
</dbReference>
<dbReference type="GO" id="GO:0051539">
    <property type="term" value="F:4 iron, 4 sulfur cluster binding"/>
    <property type="evidence" value="ECO:0007669"/>
    <property type="project" value="UniProtKB-UniRule"/>
</dbReference>
<comment type="similarity">
    <text evidence="12">Belongs to the radical SAM superfamily. MoaA family.</text>
</comment>
<dbReference type="SFLD" id="SFLDG01067">
    <property type="entry name" value="SPASM/twitch_domain_containing"/>
    <property type="match status" value="1"/>
</dbReference>
<evidence type="ECO:0000256" key="10">
    <source>
        <dbReference type="ARBA" id="ARBA00023239"/>
    </source>
</evidence>
<feature type="binding site" evidence="12">
    <location>
        <position position="284"/>
    </location>
    <ligand>
        <name>[4Fe-4S] cluster</name>
        <dbReference type="ChEBI" id="CHEBI:49883"/>
        <label>2</label>
        <note>4Fe-4S-substrate</note>
    </ligand>
</feature>
<dbReference type="SUPFAM" id="SSF102114">
    <property type="entry name" value="Radical SAM enzymes"/>
    <property type="match status" value="1"/>
</dbReference>
<feature type="binding site" evidence="12">
    <location>
        <position position="54"/>
    </location>
    <ligand>
        <name>[4Fe-4S] cluster</name>
        <dbReference type="ChEBI" id="CHEBI:49883"/>
        <label>1</label>
        <note>4Fe-4S-S-AdoMet</note>
    </ligand>
</feature>
<dbReference type="HOGENOM" id="CLU_009273_0_1_4"/>
<dbReference type="InterPro" id="IPR010505">
    <property type="entry name" value="MoaA_twitch"/>
</dbReference>
<dbReference type="SMART" id="SM00729">
    <property type="entry name" value="Elp3"/>
    <property type="match status" value="1"/>
</dbReference>
<reference evidence="14 15" key="1">
    <citation type="journal article" date="2005" name="Arch. Microbiol.">
        <title>The genome sequence of an anaerobic aromatic-degrading denitrifying bacterium, strain EbN1.</title>
        <authorList>
            <person name="Rabus R."/>
            <person name="Kube M."/>
            <person name="Heider J."/>
            <person name="Beck A."/>
            <person name="Heitmann K."/>
            <person name="Widdel F."/>
            <person name="Reinhardt R."/>
        </authorList>
    </citation>
    <scope>NUCLEOTIDE SEQUENCE [LARGE SCALE GENOMIC DNA]</scope>
    <source>
        <strain evidence="14 15">EbN1</strain>
    </source>
</reference>
<feature type="binding site" evidence="12">
    <location>
        <position position="148"/>
    </location>
    <ligand>
        <name>S-adenosyl-L-methionine</name>
        <dbReference type="ChEBI" id="CHEBI:59789"/>
    </ligand>
</feature>
<protein>
    <recommendedName>
        <fullName evidence="1 12">GTP 3',8-cyclase</fullName>
        <ecNumber evidence="1 12">4.1.99.22</ecNumber>
    </recommendedName>
    <alternativeName>
        <fullName evidence="12">Molybdenum cofactor biosynthesis protein A</fullName>
    </alternativeName>
</protein>
<keyword evidence="7 12" id="KW-0411">Iron-sulfur</keyword>
<comment type="pathway">
    <text evidence="12">Cofactor biosynthesis; molybdopterin biosynthesis.</text>
</comment>
<dbReference type="PANTHER" id="PTHR22960:SF0">
    <property type="entry name" value="MOLYBDENUM COFACTOR BIOSYNTHESIS PROTEIN 1"/>
    <property type="match status" value="1"/>
</dbReference>
<dbReference type="PROSITE" id="PS01305">
    <property type="entry name" value="MOAA_NIFB_PQQE"/>
    <property type="match status" value="1"/>
</dbReference>
<dbReference type="GO" id="GO:1904047">
    <property type="term" value="F:S-adenosyl-L-methionine binding"/>
    <property type="evidence" value="ECO:0007669"/>
    <property type="project" value="UniProtKB-UniRule"/>
</dbReference>
<dbReference type="RefSeq" id="WP_011238887.1">
    <property type="nucleotide sequence ID" value="NC_006513.1"/>
</dbReference>
<evidence type="ECO:0000256" key="1">
    <source>
        <dbReference type="ARBA" id="ARBA00012167"/>
    </source>
</evidence>
<feature type="binding site" evidence="12">
    <location>
        <begin position="289"/>
        <end position="291"/>
    </location>
    <ligand>
        <name>GTP</name>
        <dbReference type="ChEBI" id="CHEBI:37565"/>
    </ligand>
</feature>
<evidence type="ECO:0000256" key="5">
    <source>
        <dbReference type="ARBA" id="ARBA00022741"/>
    </source>
</evidence>
<dbReference type="CDD" id="cd01335">
    <property type="entry name" value="Radical_SAM"/>
    <property type="match status" value="1"/>
</dbReference>
<comment type="function">
    <text evidence="12">Catalyzes the cyclization of GTP to (8S)-3',8-cyclo-7,8-dihydroguanosine 5'-triphosphate.</text>
</comment>
<dbReference type="EMBL" id="CR555306">
    <property type="protein sequence ID" value="CAI09210.1"/>
    <property type="molecule type" value="Genomic_DNA"/>
</dbReference>
<dbReference type="SFLD" id="SFLDS00029">
    <property type="entry name" value="Radical_SAM"/>
    <property type="match status" value="1"/>
</dbReference>
<dbReference type="GO" id="GO:0005525">
    <property type="term" value="F:GTP binding"/>
    <property type="evidence" value="ECO:0007669"/>
    <property type="project" value="UniProtKB-UniRule"/>
</dbReference>
<dbReference type="GO" id="GO:0061798">
    <property type="term" value="F:GTP 3',8'-cyclase activity"/>
    <property type="evidence" value="ECO:0007669"/>
    <property type="project" value="UniProtKB-UniRule"/>
</dbReference>
<feature type="binding site" evidence="12">
    <location>
        <position position="287"/>
    </location>
    <ligand>
        <name>[4Fe-4S] cluster</name>
        <dbReference type="ChEBI" id="CHEBI:49883"/>
        <label>2</label>
        <note>4Fe-4S-substrate</note>
    </ligand>
</feature>
<evidence type="ECO:0000256" key="4">
    <source>
        <dbReference type="ARBA" id="ARBA00022723"/>
    </source>
</evidence>
<evidence type="ECO:0000313" key="15">
    <source>
        <dbReference type="Proteomes" id="UP000006552"/>
    </source>
</evidence>
<evidence type="ECO:0000256" key="7">
    <source>
        <dbReference type="ARBA" id="ARBA00023014"/>
    </source>
</evidence>